<organism evidence="2">
    <name type="scientific">freshwater metagenome</name>
    <dbReference type="NCBI Taxonomy" id="449393"/>
    <lineage>
        <taxon>unclassified sequences</taxon>
        <taxon>metagenomes</taxon>
        <taxon>ecological metagenomes</taxon>
    </lineage>
</organism>
<gene>
    <name evidence="2" type="ORF">UFOPK3773_00947</name>
</gene>
<reference evidence="2" key="1">
    <citation type="submission" date="2020-05" db="EMBL/GenBank/DDBJ databases">
        <authorList>
            <person name="Chiriac C."/>
            <person name="Salcher M."/>
            <person name="Ghai R."/>
            <person name="Kavagutti S V."/>
        </authorList>
    </citation>
    <scope>NUCLEOTIDE SEQUENCE</scope>
</reference>
<dbReference type="AlphaFoldDB" id="A0A6J7JGP6"/>
<sequence>MTDLLPRPVVTDCDVDQRAVVQLGRAARDETRPETMVDRGRESMKPSTKPHSSMDDPSDTRAF</sequence>
<proteinExistence type="predicted"/>
<dbReference type="EMBL" id="CAFBNF010000090">
    <property type="protein sequence ID" value="CAB4942658.1"/>
    <property type="molecule type" value="Genomic_DNA"/>
</dbReference>
<accession>A0A6J7JGP6</accession>
<evidence type="ECO:0000313" key="2">
    <source>
        <dbReference type="EMBL" id="CAB4942658.1"/>
    </source>
</evidence>
<name>A0A6J7JGP6_9ZZZZ</name>
<feature type="compositionally biased region" description="Basic and acidic residues" evidence="1">
    <location>
        <begin position="26"/>
        <end position="44"/>
    </location>
</feature>
<evidence type="ECO:0000256" key="1">
    <source>
        <dbReference type="SAM" id="MobiDB-lite"/>
    </source>
</evidence>
<protein>
    <submittedName>
        <fullName evidence="2">Unannotated protein</fullName>
    </submittedName>
</protein>
<feature type="compositionally biased region" description="Basic and acidic residues" evidence="1">
    <location>
        <begin position="52"/>
        <end position="63"/>
    </location>
</feature>
<feature type="region of interest" description="Disordered" evidence="1">
    <location>
        <begin position="25"/>
        <end position="63"/>
    </location>
</feature>